<reference evidence="3 4" key="1">
    <citation type="submission" date="2014-11" db="EMBL/GenBank/DDBJ databases">
        <title>Symbiosis island explosion on the genome of extra-slow-growing strains of soybean bradyrhizobia with massive insertion sequences.</title>
        <authorList>
            <person name="Iida T."/>
            <person name="Minamisawa K."/>
        </authorList>
    </citation>
    <scope>NUCLEOTIDE SEQUENCE [LARGE SCALE GENOMIC DNA]</scope>
    <source>
        <strain evidence="3 4">NK6</strain>
    </source>
</reference>
<organism evidence="3 4">
    <name type="scientific">Bradyrhizobium diazoefficiens</name>
    <dbReference type="NCBI Taxonomy" id="1355477"/>
    <lineage>
        <taxon>Bacteria</taxon>
        <taxon>Pseudomonadati</taxon>
        <taxon>Pseudomonadota</taxon>
        <taxon>Alphaproteobacteria</taxon>
        <taxon>Hyphomicrobiales</taxon>
        <taxon>Nitrobacteraceae</taxon>
        <taxon>Bradyrhizobium</taxon>
    </lineage>
</organism>
<dbReference type="EMBL" id="AP014685">
    <property type="protein sequence ID" value="BAR59336.1"/>
    <property type="molecule type" value="Genomic_DNA"/>
</dbReference>
<dbReference type="SUPFAM" id="SSF58104">
    <property type="entry name" value="Methyl-accepting chemotaxis protein (MCP) signaling domain"/>
    <property type="match status" value="1"/>
</dbReference>
<dbReference type="GO" id="GO:0005886">
    <property type="term" value="C:plasma membrane"/>
    <property type="evidence" value="ECO:0007669"/>
    <property type="project" value="TreeGrafter"/>
</dbReference>
<protein>
    <submittedName>
        <fullName evidence="3">Methyl-accepting chemotaxis protein</fullName>
    </submittedName>
</protein>
<evidence type="ECO:0000256" key="1">
    <source>
        <dbReference type="ARBA" id="ARBA00022500"/>
    </source>
</evidence>
<sequence>MLSKLVPDIKKTAELVQEITAACREQDVGSAQINQAIQQLDKVGQQNASASEQVSSTSEELASQAEQLQSTISFFRIDHAGRGESAAPAPIDRAVTQLRAKAAHMAAADRGVKKPAPVRKPARAMKVAGSGGFAFDMHDGEDDRDAEFQR</sequence>
<dbReference type="AlphaFoldDB" id="A0A0E4BSU5"/>
<dbReference type="InterPro" id="IPR051310">
    <property type="entry name" value="MCP_chemotaxis"/>
</dbReference>
<keyword evidence="1" id="KW-0145">Chemotaxis</keyword>
<gene>
    <name evidence="3" type="ORF">NK6_6183</name>
</gene>
<dbReference type="Proteomes" id="UP000063308">
    <property type="component" value="Chromosome"/>
</dbReference>
<dbReference type="PANTHER" id="PTHR43531:SF11">
    <property type="entry name" value="METHYL-ACCEPTING CHEMOTAXIS PROTEIN 3"/>
    <property type="match status" value="1"/>
</dbReference>
<proteinExistence type="inferred from homology"/>
<accession>A0A0E4BSU5</accession>
<dbReference type="PANTHER" id="PTHR43531">
    <property type="entry name" value="PROTEIN ICFG"/>
    <property type="match status" value="1"/>
</dbReference>
<dbReference type="GO" id="GO:0004888">
    <property type="term" value="F:transmembrane signaling receptor activity"/>
    <property type="evidence" value="ECO:0007669"/>
    <property type="project" value="TreeGrafter"/>
</dbReference>
<dbReference type="GO" id="GO:0006935">
    <property type="term" value="P:chemotaxis"/>
    <property type="evidence" value="ECO:0007669"/>
    <property type="project" value="UniProtKB-KW"/>
</dbReference>
<dbReference type="Gene3D" id="1.10.287.950">
    <property type="entry name" value="Methyl-accepting chemotaxis protein"/>
    <property type="match status" value="1"/>
</dbReference>
<comment type="similarity">
    <text evidence="2">Belongs to the methyl-accepting chemotaxis (MCP) protein family.</text>
</comment>
<evidence type="ECO:0000313" key="3">
    <source>
        <dbReference type="EMBL" id="BAR59336.1"/>
    </source>
</evidence>
<evidence type="ECO:0000256" key="2">
    <source>
        <dbReference type="ARBA" id="ARBA00029447"/>
    </source>
</evidence>
<name>A0A0E4BSU5_9BRAD</name>
<evidence type="ECO:0000313" key="4">
    <source>
        <dbReference type="Proteomes" id="UP000063308"/>
    </source>
</evidence>